<dbReference type="AlphaFoldDB" id="A0A0N8PSH1"/>
<proteinExistence type="predicted"/>
<dbReference type="Gene3D" id="3.30.70.100">
    <property type="match status" value="1"/>
</dbReference>
<dbReference type="InterPro" id="IPR036163">
    <property type="entry name" value="HMA_dom_sf"/>
</dbReference>
<dbReference type="GO" id="GO:0046872">
    <property type="term" value="F:metal ion binding"/>
    <property type="evidence" value="ECO:0007669"/>
    <property type="project" value="UniProtKB-KW"/>
</dbReference>
<keyword evidence="4" id="KW-1185">Reference proteome</keyword>
<evidence type="ECO:0000313" key="4">
    <source>
        <dbReference type="Proteomes" id="UP000050509"/>
    </source>
</evidence>
<keyword evidence="1" id="KW-0479">Metal-binding</keyword>
<dbReference type="Pfam" id="PF00403">
    <property type="entry name" value="HMA"/>
    <property type="match status" value="1"/>
</dbReference>
<dbReference type="PROSITE" id="PS50846">
    <property type="entry name" value="HMA_2"/>
    <property type="match status" value="1"/>
</dbReference>
<dbReference type="PROSITE" id="PS01047">
    <property type="entry name" value="HMA_1"/>
    <property type="match status" value="1"/>
</dbReference>
<protein>
    <submittedName>
        <fullName evidence="3">Copper-binding protein</fullName>
    </submittedName>
</protein>
<dbReference type="Proteomes" id="UP000050509">
    <property type="component" value="Unassembled WGS sequence"/>
</dbReference>
<reference evidence="3 4" key="1">
    <citation type="submission" date="2015-09" db="EMBL/GenBank/DDBJ databases">
        <title>Draft genome sequence of Kouleothrix aurantiaca JCM 19913.</title>
        <authorList>
            <person name="Hemp J."/>
        </authorList>
    </citation>
    <scope>NUCLEOTIDE SEQUENCE [LARGE SCALE GENOMIC DNA]</scope>
    <source>
        <strain evidence="3 4">COM-B</strain>
    </source>
</reference>
<organism evidence="3 4">
    <name type="scientific">Kouleothrix aurantiaca</name>
    <dbReference type="NCBI Taxonomy" id="186479"/>
    <lineage>
        <taxon>Bacteria</taxon>
        <taxon>Bacillati</taxon>
        <taxon>Chloroflexota</taxon>
        <taxon>Chloroflexia</taxon>
        <taxon>Chloroflexales</taxon>
        <taxon>Roseiflexineae</taxon>
        <taxon>Roseiflexaceae</taxon>
        <taxon>Kouleothrix</taxon>
    </lineage>
</organism>
<evidence type="ECO:0000259" key="2">
    <source>
        <dbReference type="PROSITE" id="PS50846"/>
    </source>
</evidence>
<dbReference type="InterPro" id="IPR006121">
    <property type="entry name" value="HMA_dom"/>
</dbReference>
<dbReference type="InterPro" id="IPR017969">
    <property type="entry name" value="Heavy-metal-associated_CS"/>
</dbReference>
<sequence length="71" mass="7574">METEQLLVPEISCNHCVRAISDAVNALPGVQLVTVDLAGKTVRVAHDRRTDLAAIMGAINEAGYEEIAVLT</sequence>
<dbReference type="EMBL" id="LJCR01000455">
    <property type="protein sequence ID" value="KPV52709.1"/>
    <property type="molecule type" value="Genomic_DNA"/>
</dbReference>
<dbReference type="CDD" id="cd00371">
    <property type="entry name" value="HMA"/>
    <property type="match status" value="1"/>
</dbReference>
<name>A0A0N8PSH1_9CHLR</name>
<evidence type="ECO:0000313" key="3">
    <source>
        <dbReference type="EMBL" id="KPV52709.1"/>
    </source>
</evidence>
<evidence type="ECO:0000256" key="1">
    <source>
        <dbReference type="ARBA" id="ARBA00022723"/>
    </source>
</evidence>
<gene>
    <name evidence="3" type="ORF">SE17_13860</name>
</gene>
<feature type="domain" description="HMA" evidence="2">
    <location>
        <begin position="2"/>
        <end position="67"/>
    </location>
</feature>
<comment type="caution">
    <text evidence="3">The sequence shown here is derived from an EMBL/GenBank/DDBJ whole genome shotgun (WGS) entry which is preliminary data.</text>
</comment>
<accession>A0A0N8PSH1</accession>
<dbReference type="SUPFAM" id="SSF55008">
    <property type="entry name" value="HMA, heavy metal-associated domain"/>
    <property type="match status" value="1"/>
</dbReference>